<feature type="region of interest" description="Disordered" evidence="1">
    <location>
        <begin position="1"/>
        <end position="90"/>
    </location>
</feature>
<dbReference type="FunFam" id="1.10.8.270:FF:000023">
    <property type="entry name" value="TBC domain-containing protein C1778.09"/>
    <property type="match status" value="1"/>
</dbReference>
<dbReference type="Gene3D" id="1.10.472.80">
    <property type="entry name" value="Ypt/Rab-GAP domain of gyp1p, domain 3"/>
    <property type="match status" value="1"/>
</dbReference>
<feature type="domain" description="Rab-GAP TBC" evidence="2">
    <location>
        <begin position="383"/>
        <end position="592"/>
    </location>
</feature>
<feature type="compositionally biased region" description="Basic and acidic residues" evidence="1">
    <location>
        <begin position="119"/>
        <end position="129"/>
    </location>
</feature>
<name>A0A2N8UHP7_9BASI</name>
<dbReference type="Proteomes" id="UP000239563">
    <property type="component" value="Chromosome XII"/>
</dbReference>
<evidence type="ECO:0000313" key="4">
    <source>
        <dbReference type="Proteomes" id="UP000239563"/>
    </source>
</evidence>
<dbReference type="AlphaFoldDB" id="A0A2N8UHP7"/>
<proteinExistence type="predicted"/>
<feature type="compositionally biased region" description="Basic and acidic residues" evidence="1">
    <location>
        <begin position="42"/>
        <end position="52"/>
    </location>
</feature>
<sequence length="675" mass="73439">MSVTHGEPAAAAAAAAASTKMHAKTPSRSRSLRALPAKLRPKTSEARSRNPGEDSAGSMLAPPIPQSPRLRRSSAPEEGSQMPEWRANHFTSPLDSDAEFVRRTYAHFAIAGVPDDGFSDGKEYTREKSGLPAWEEDALSRPGSIQVARAAPPSSSQHAESSSSAAVTNGVNGHLPPRPPPLINSKSARSIASQRSVQSVRHDANGNGDASKANVSASNSAETALSSATFLSTNERQRRQEVAEQKRQELLANVDRYGFFSESPANAHHKAALLPSSLFAAPFPKKGAKGISVQQTSLPTSLSGTSTQSHANGNGNSHLHTKPPAVQQARAAADAAHRQREQERIAKWARMLTVKGRDQGHNAVRFDFTGGFDRKVRRRVYKGIPDSWRSAAWSALLHHRQHTPEGRQSYALAQPHLQSTAASVAESDTTRFERLTATPSTHDVQIDLDVPRTISGHIQFHTRYGQGQRALFHVLHAVSLLCAECGYCQGMGPIAATLLCYLSPERAYAAMATMHSHVHLHATFSPGFPGLVENLYVQGQLLRTYMPQLAAVLEQHGVVASAYATKWFITLFSNSMPFETQLRVWDAWLLDGQDVVSLVAVAIIWAHRGVILAERADFETILSALSSFFVPQDDDALLFWVREALGRRDVRGTMKRARDEYARKVAAGEAAALML</sequence>
<dbReference type="SMART" id="SM00164">
    <property type="entry name" value="TBC"/>
    <property type="match status" value="1"/>
</dbReference>
<dbReference type="Gene3D" id="1.10.8.270">
    <property type="entry name" value="putative rabgap domain of human tbc1 domain family member 14 like domains"/>
    <property type="match status" value="1"/>
</dbReference>
<dbReference type="PROSITE" id="PS50086">
    <property type="entry name" value="TBC_RABGAP"/>
    <property type="match status" value="1"/>
</dbReference>
<dbReference type="InterPro" id="IPR050302">
    <property type="entry name" value="Rab_GAP_TBC_domain"/>
</dbReference>
<feature type="compositionally biased region" description="Basic residues" evidence="1">
    <location>
        <begin position="21"/>
        <end position="31"/>
    </location>
</feature>
<feature type="compositionally biased region" description="Polar residues" evidence="1">
    <location>
        <begin position="184"/>
        <end position="199"/>
    </location>
</feature>
<dbReference type="InterPro" id="IPR000195">
    <property type="entry name" value="Rab-GAP-TBC_dom"/>
</dbReference>
<feature type="compositionally biased region" description="Low complexity" evidence="1">
    <location>
        <begin position="210"/>
        <end position="220"/>
    </location>
</feature>
<dbReference type="GO" id="GO:0031267">
    <property type="term" value="F:small GTPase binding"/>
    <property type="evidence" value="ECO:0007669"/>
    <property type="project" value="TreeGrafter"/>
</dbReference>
<gene>
    <name evidence="3" type="ORF">SRS1_15108</name>
</gene>
<evidence type="ECO:0000313" key="3">
    <source>
        <dbReference type="EMBL" id="SJX64467.1"/>
    </source>
</evidence>
<dbReference type="PANTHER" id="PTHR47219">
    <property type="entry name" value="RAB GTPASE-ACTIVATING PROTEIN 1-LIKE"/>
    <property type="match status" value="1"/>
</dbReference>
<feature type="compositionally biased region" description="Low complexity" evidence="1">
    <location>
        <begin position="294"/>
        <end position="309"/>
    </location>
</feature>
<dbReference type="PANTHER" id="PTHR47219:SF9">
    <property type="entry name" value="GTPASE ACTIVATING PROTEIN AND CENTROSOME-ASSOCIATED, ISOFORM B"/>
    <property type="match status" value="1"/>
</dbReference>
<dbReference type="SUPFAM" id="SSF47923">
    <property type="entry name" value="Ypt/Rab-GAP domain of gyp1p"/>
    <property type="match status" value="2"/>
</dbReference>
<dbReference type="GO" id="GO:0005096">
    <property type="term" value="F:GTPase activator activity"/>
    <property type="evidence" value="ECO:0007669"/>
    <property type="project" value="TreeGrafter"/>
</dbReference>
<protein>
    <submittedName>
        <fullName evidence="3">Related to GYP5-GTPase-activating protein for Ypt Proteins</fullName>
    </submittedName>
</protein>
<dbReference type="EMBL" id="LT795065">
    <property type="protein sequence ID" value="SJX64467.1"/>
    <property type="molecule type" value="Genomic_DNA"/>
</dbReference>
<evidence type="ECO:0000259" key="2">
    <source>
        <dbReference type="PROSITE" id="PS50086"/>
    </source>
</evidence>
<accession>A0A2N8UHP7</accession>
<dbReference type="Pfam" id="PF00566">
    <property type="entry name" value="RabGAP-TBC"/>
    <property type="match status" value="1"/>
</dbReference>
<feature type="compositionally biased region" description="Low complexity" evidence="1">
    <location>
        <begin position="150"/>
        <end position="166"/>
    </location>
</feature>
<dbReference type="InterPro" id="IPR035969">
    <property type="entry name" value="Rab-GAP_TBC_sf"/>
</dbReference>
<feature type="region of interest" description="Disordered" evidence="1">
    <location>
        <begin position="112"/>
        <end position="220"/>
    </location>
</feature>
<evidence type="ECO:0000256" key="1">
    <source>
        <dbReference type="SAM" id="MobiDB-lite"/>
    </source>
</evidence>
<feature type="region of interest" description="Disordered" evidence="1">
    <location>
        <begin position="294"/>
        <end position="322"/>
    </location>
</feature>
<reference evidence="3 4" key="1">
    <citation type="submission" date="2017-02" db="EMBL/GenBank/DDBJ databases">
        <authorList>
            <person name="Peterson S.W."/>
        </authorList>
    </citation>
    <scope>NUCLEOTIDE SEQUENCE [LARGE SCALE GENOMIC DNA]</scope>
    <source>
        <strain evidence="3 4">SRS1_H2-8</strain>
    </source>
</reference>
<organism evidence="3 4">
    <name type="scientific">Sporisorium reilianum f. sp. reilianum</name>
    <dbReference type="NCBI Taxonomy" id="72559"/>
    <lineage>
        <taxon>Eukaryota</taxon>
        <taxon>Fungi</taxon>
        <taxon>Dikarya</taxon>
        <taxon>Basidiomycota</taxon>
        <taxon>Ustilaginomycotina</taxon>
        <taxon>Ustilaginomycetes</taxon>
        <taxon>Ustilaginales</taxon>
        <taxon>Ustilaginaceae</taxon>
        <taxon>Sporisorium</taxon>
    </lineage>
</organism>